<gene>
    <name evidence="1" type="ORF">DCAR_027571</name>
    <name evidence="2" type="ORF">DCAR_0831932</name>
</gene>
<name>A0A175YNS0_DAUCS</name>
<evidence type="ECO:0000313" key="3">
    <source>
        <dbReference type="Proteomes" id="UP000077755"/>
    </source>
</evidence>
<dbReference type="Proteomes" id="UP000077755">
    <property type="component" value="Chromosome 8"/>
</dbReference>
<accession>A0A175YNS0</accession>
<dbReference type="EMBL" id="CP093350">
    <property type="protein sequence ID" value="WOH12428.1"/>
    <property type="molecule type" value="Genomic_DNA"/>
</dbReference>
<reference evidence="1" key="1">
    <citation type="journal article" date="2016" name="Nat. Genet.">
        <title>A high-quality carrot genome assembly provides new insights into carotenoid accumulation and asterid genome evolution.</title>
        <authorList>
            <person name="Iorizzo M."/>
            <person name="Ellison S."/>
            <person name="Senalik D."/>
            <person name="Zeng P."/>
            <person name="Satapoomin P."/>
            <person name="Huang J."/>
            <person name="Bowman M."/>
            <person name="Iovene M."/>
            <person name="Sanseverino W."/>
            <person name="Cavagnaro P."/>
            <person name="Yildiz M."/>
            <person name="Macko-Podgorni A."/>
            <person name="Moranska E."/>
            <person name="Grzebelus E."/>
            <person name="Grzebelus D."/>
            <person name="Ashrafi H."/>
            <person name="Zheng Z."/>
            <person name="Cheng S."/>
            <person name="Spooner D."/>
            <person name="Van Deynze A."/>
            <person name="Simon P."/>
        </authorList>
    </citation>
    <scope>NUCLEOTIDE SEQUENCE [LARGE SCALE GENOMIC DNA]</scope>
    <source>
        <tissue evidence="1">Leaf</tissue>
    </source>
</reference>
<dbReference type="AlphaFoldDB" id="A0A175YNS0"/>
<evidence type="ECO:0000313" key="1">
    <source>
        <dbReference type="EMBL" id="KZM85007.1"/>
    </source>
</evidence>
<sequence length="63" mass="7268">MTLPSPDSTITWYTLKDSERLVPTDKLSWAYGPCVEQRNGFRLDDTKGSASLEEEFLQERIMN</sequence>
<organism evidence="1">
    <name type="scientific">Daucus carota subsp. sativus</name>
    <name type="common">Carrot</name>
    <dbReference type="NCBI Taxonomy" id="79200"/>
    <lineage>
        <taxon>Eukaryota</taxon>
        <taxon>Viridiplantae</taxon>
        <taxon>Streptophyta</taxon>
        <taxon>Embryophyta</taxon>
        <taxon>Tracheophyta</taxon>
        <taxon>Spermatophyta</taxon>
        <taxon>Magnoliopsida</taxon>
        <taxon>eudicotyledons</taxon>
        <taxon>Gunneridae</taxon>
        <taxon>Pentapetalae</taxon>
        <taxon>asterids</taxon>
        <taxon>campanulids</taxon>
        <taxon>Apiales</taxon>
        <taxon>Apiaceae</taxon>
        <taxon>Apioideae</taxon>
        <taxon>Scandiceae</taxon>
        <taxon>Daucinae</taxon>
        <taxon>Daucus</taxon>
        <taxon>Daucus sect. Daucus</taxon>
    </lineage>
</organism>
<dbReference type="Gramene" id="KZM85007">
    <property type="protein sequence ID" value="KZM85007"/>
    <property type="gene ID" value="DCAR_027571"/>
</dbReference>
<dbReference type="EMBL" id="LNRQ01000008">
    <property type="protein sequence ID" value="KZM85007.1"/>
    <property type="molecule type" value="Genomic_DNA"/>
</dbReference>
<evidence type="ECO:0000313" key="2">
    <source>
        <dbReference type="EMBL" id="WOH12428.1"/>
    </source>
</evidence>
<keyword evidence="3" id="KW-1185">Reference proteome</keyword>
<proteinExistence type="predicted"/>
<reference evidence="2" key="2">
    <citation type="submission" date="2022-03" db="EMBL/GenBank/DDBJ databases">
        <title>Draft title - Genomic analysis of global carrot germplasm unveils the trajectory of domestication and the origin of high carotenoid orange carrot.</title>
        <authorList>
            <person name="Iorizzo M."/>
            <person name="Ellison S."/>
            <person name="Senalik D."/>
            <person name="Macko-Podgorni A."/>
            <person name="Grzebelus D."/>
            <person name="Bostan H."/>
            <person name="Rolling W."/>
            <person name="Curaba J."/>
            <person name="Simon P."/>
        </authorList>
    </citation>
    <scope>NUCLEOTIDE SEQUENCE</scope>
    <source>
        <tissue evidence="2">Leaf</tissue>
    </source>
</reference>
<protein>
    <submittedName>
        <fullName evidence="1">Uncharacterized protein</fullName>
    </submittedName>
</protein>